<reference evidence="3 4" key="1">
    <citation type="submission" date="2024-04" db="EMBL/GenBank/DDBJ databases">
        <title>Defined microbial consortia suppress multidrug-resistant proinflammatory Enterobacteriaceae via ecological control.</title>
        <authorList>
            <person name="Furuichi M."/>
            <person name="Kawaguchi T."/>
            <person name="Pust M."/>
            <person name="Yasuma K."/>
            <person name="Plichta D."/>
            <person name="Hasegawa N."/>
            <person name="Ohya T."/>
            <person name="Bhattarai S."/>
            <person name="Sasajima S."/>
            <person name="Aoto Y."/>
            <person name="Tuganbaev T."/>
            <person name="Yaginuma M."/>
            <person name="Ueda M."/>
            <person name="Okahashi N."/>
            <person name="Amafuji K."/>
            <person name="Kiridooshi Y."/>
            <person name="Sugita K."/>
            <person name="Strazar M."/>
            <person name="Skelly A."/>
            <person name="Suda W."/>
            <person name="Hattori M."/>
            <person name="Nakamoto N."/>
            <person name="Caballero S."/>
            <person name="Norman J."/>
            <person name="Olle B."/>
            <person name="Tanoue T."/>
            <person name="Arita M."/>
            <person name="Bucci V."/>
            <person name="Atarashi K."/>
            <person name="Xavier R."/>
            <person name="Honda K."/>
        </authorList>
    </citation>
    <scope>NUCLEOTIDE SEQUENCE [LARGE SCALE GENOMIC DNA]</scope>
    <source>
        <strain evidence="4">k04-0078-D8-1</strain>
    </source>
</reference>
<keyword evidence="4" id="KW-1185">Reference proteome</keyword>
<sequence length="312" mass="35725">MIKQVRIAIDHGNRNMKTVNHIFTTGVETNDLKPGRGIPFLEYQGKYYTLSNRRMPYQRDKTKDFRYFALTLIAIAKELEDNPHIKDGDIVRVKLPIGLPPKHFAELYERYEQYFKGRGSIMHFSFNGHNYDVTITDVMAFPQNYAALMYYVENAIEIPKLVGVDIGGFTTDYLMLRHGNLDMGCCDSLENGIINLYNSVSSKIRSEYDMLLEEADIDSIINGMTQYYDDRVVSALMQQVQDFVTDLLSSLRERGIDTRSSYIVFIGGGAMLLKDYIIASGKLSKYRFVDDICANAKGNDLLYQLQECEAHD</sequence>
<dbReference type="RefSeq" id="WP_226826408.1">
    <property type="nucleotide sequence ID" value="NZ_BAABYW010000003.1"/>
</dbReference>
<organism evidence="3 4">
    <name type="scientific">Blautia hominis</name>
    <dbReference type="NCBI Taxonomy" id="2025493"/>
    <lineage>
        <taxon>Bacteria</taxon>
        <taxon>Bacillati</taxon>
        <taxon>Bacillota</taxon>
        <taxon>Clostridia</taxon>
        <taxon>Lachnospirales</taxon>
        <taxon>Lachnospiraceae</taxon>
        <taxon>Blautia</taxon>
    </lineage>
</organism>
<dbReference type="EMBL" id="BAABYW010000003">
    <property type="protein sequence ID" value="GAA6412034.1"/>
    <property type="molecule type" value="Genomic_DNA"/>
</dbReference>
<evidence type="ECO:0000259" key="2">
    <source>
        <dbReference type="Pfam" id="PF21522"/>
    </source>
</evidence>
<gene>
    <name evidence="3" type="ORF">K040078D81_61510</name>
</gene>
<proteinExistence type="predicted"/>
<comment type="caution">
    <text evidence="3">The sequence shown here is derived from an EMBL/GenBank/DDBJ whole genome shotgun (WGS) entry which is preliminary data.</text>
</comment>
<dbReference type="Proteomes" id="UP001600943">
    <property type="component" value="Unassembled WGS sequence"/>
</dbReference>
<dbReference type="InterPro" id="IPR040607">
    <property type="entry name" value="ALP_N"/>
</dbReference>
<dbReference type="InterPro" id="IPR049067">
    <property type="entry name" value="MreB-like_C"/>
</dbReference>
<name>A0ABQ0BKQ5_9FIRM</name>
<dbReference type="SUPFAM" id="SSF53067">
    <property type="entry name" value="Actin-like ATPase domain"/>
    <property type="match status" value="2"/>
</dbReference>
<evidence type="ECO:0000313" key="4">
    <source>
        <dbReference type="Proteomes" id="UP001600943"/>
    </source>
</evidence>
<dbReference type="Pfam" id="PF21522">
    <property type="entry name" value="MreB-like_C"/>
    <property type="match status" value="1"/>
</dbReference>
<accession>A0ABQ0BKQ5</accession>
<dbReference type="InterPro" id="IPR043129">
    <property type="entry name" value="ATPase_NBD"/>
</dbReference>
<protein>
    <submittedName>
        <fullName evidence="3">ParM/StbA family protein</fullName>
    </submittedName>
</protein>
<feature type="domain" description="Actin homologue MreB-like C-terminal" evidence="2">
    <location>
        <begin position="164"/>
        <end position="275"/>
    </location>
</feature>
<evidence type="ECO:0000313" key="3">
    <source>
        <dbReference type="EMBL" id="GAA6412034.1"/>
    </source>
</evidence>
<feature type="domain" description="Actin-like protein N-terminal" evidence="1">
    <location>
        <begin position="50"/>
        <end position="143"/>
    </location>
</feature>
<dbReference type="Pfam" id="PF17989">
    <property type="entry name" value="ALP_N"/>
    <property type="match status" value="1"/>
</dbReference>
<dbReference type="Gene3D" id="3.30.420.40">
    <property type="match status" value="2"/>
</dbReference>
<evidence type="ECO:0000259" key="1">
    <source>
        <dbReference type="Pfam" id="PF17989"/>
    </source>
</evidence>